<dbReference type="Pfam" id="PF13304">
    <property type="entry name" value="AAA_21"/>
    <property type="match status" value="1"/>
</dbReference>
<dbReference type="PANTHER" id="PTHR40396">
    <property type="entry name" value="ATPASE-LIKE PROTEIN"/>
    <property type="match status" value="1"/>
</dbReference>
<dbReference type="Gene3D" id="3.40.50.300">
    <property type="entry name" value="P-loop containing nucleotide triphosphate hydrolases"/>
    <property type="match status" value="2"/>
</dbReference>
<dbReference type="AlphaFoldDB" id="A0A6A7K8F1"/>
<evidence type="ECO:0000313" key="3">
    <source>
        <dbReference type="Proteomes" id="UP000440004"/>
    </source>
</evidence>
<dbReference type="InterPro" id="IPR027417">
    <property type="entry name" value="P-loop_NTPase"/>
</dbReference>
<name>A0A6A7K8F1_9FIRM</name>
<proteinExistence type="predicted"/>
<dbReference type="Proteomes" id="UP000440004">
    <property type="component" value="Unassembled WGS sequence"/>
</dbReference>
<keyword evidence="3" id="KW-1185">Reference proteome</keyword>
<dbReference type="SUPFAM" id="SSF52540">
    <property type="entry name" value="P-loop containing nucleoside triphosphate hydrolases"/>
    <property type="match status" value="1"/>
</dbReference>
<dbReference type="GO" id="GO:0005524">
    <property type="term" value="F:ATP binding"/>
    <property type="evidence" value="ECO:0007669"/>
    <property type="project" value="InterPro"/>
</dbReference>
<dbReference type="GO" id="GO:0016887">
    <property type="term" value="F:ATP hydrolysis activity"/>
    <property type="evidence" value="ECO:0007669"/>
    <property type="project" value="InterPro"/>
</dbReference>
<sequence length="461" mass="52952">MYNTIVRLQQIELINFKNVKNGTIVFPSYMKQDCNRKAEIIGLYGQNGSGKTALIDAMWILQHALTGKKLPLNTKDYILQTSLSSELNFVFSLELQEERYLVFYEIELSKTKDNKLQFTKENLSYKRFSNGEWKNKSGIIDYNTDYNITIFKPLKNFKLLTASNPNNHINLGVSKKLSQKNITSFIFSSETEEAIKCCDSFKEYTDIILNLKYYATHNLFIIQNNSDNTLNMNLFNPSNYEISDYKSISQGYLSISLLTPSVVDKQVFDLLNKILKQMNIVLETIIPGLNIDIKNHGKQLKEDGSEGVRIELVSIRETIIIPLKYESDGIKKIISILSTLILVFNNPSVCMVVDELDAGIFEYLLGEILQIINENGKGQLIFTSHNLRPLEMLDTNSLIFTTTNPNNRYSRFANVKSNNNLRNLYYRSINVGGQKEDIYEETNNFEISRAFRVAGRMIDEH</sequence>
<feature type="domain" description="ATPase AAA-type core" evidence="1">
    <location>
        <begin position="40"/>
        <end position="387"/>
    </location>
</feature>
<reference evidence="2 3" key="1">
    <citation type="submission" date="2019-10" db="EMBL/GenBank/DDBJ databases">
        <title>Alkalibaculum tamaniensis sp.nov., a new alkaliphilic acetogen, isolated on methoxylated aromatics from a mud volcano.</title>
        <authorList>
            <person name="Khomyakova M.A."/>
            <person name="Merkel A.Y."/>
            <person name="Bonch-Osmolovskaya E.A."/>
            <person name="Slobodkin A.I."/>
        </authorList>
    </citation>
    <scope>NUCLEOTIDE SEQUENCE [LARGE SCALE GENOMIC DNA]</scope>
    <source>
        <strain evidence="2 3">M08DMB</strain>
    </source>
</reference>
<dbReference type="RefSeq" id="WP_152803345.1">
    <property type="nucleotide sequence ID" value="NZ_WHNX01000009.1"/>
</dbReference>
<protein>
    <submittedName>
        <fullName evidence="2">AAA family ATPase</fullName>
    </submittedName>
</protein>
<dbReference type="EMBL" id="WHNX01000009">
    <property type="protein sequence ID" value="MPW25662.1"/>
    <property type="molecule type" value="Genomic_DNA"/>
</dbReference>
<accession>A0A6A7K8F1</accession>
<evidence type="ECO:0000259" key="1">
    <source>
        <dbReference type="Pfam" id="PF13304"/>
    </source>
</evidence>
<dbReference type="InterPro" id="IPR003959">
    <property type="entry name" value="ATPase_AAA_core"/>
</dbReference>
<dbReference type="PANTHER" id="PTHR40396:SF1">
    <property type="entry name" value="ATPASE AAA-TYPE CORE DOMAIN-CONTAINING PROTEIN"/>
    <property type="match status" value="1"/>
</dbReference>
<gene>
    <name evidence="2" type="ORF">GC105_07650</name>
</gene>
<comment type="caution">
    <text evidence="2">The sequence shown here is derived from an EMBL/GenBank/DDBJ whole genome shotgun (WGS) entry which is preliminary data.</text>
</comment>
<evidence type="ECO:0000313" key="2">
    <source>
        <dbReference type="EMBL" id="MPW25662.1"/>
    </source>
</evidence>
<organism evidence="2 3">
    <name type="scientific">Alkalibaculum sporogenes</name>
    <dbReference type="NCBI Taxonomy" id="2655001"/>
    <lineage>
        <taxon>Bacteria</taxon>
        <taxon>Bacillati</taxon>
        <taxon>Bacillota</taxon>
        <taxon>Clostridia</taxon>
        <taxon>Eubacteriales</taxon>
        <taxon>Eubacteriaceae</taxon>
        <taxon>Alkalibaculum</taxon>
    </lineage>
</organism>